<evidence type="ECO:0000256" key="4">
    <source>
        <dbReference type="ARBA" id="ARBA00022519"/>
    </source>
</evidence>
<feature type="transmembrane region" description="Helical" evidence="8">
    <location>
        <begin position="70"/>
        <end position="94"/>
    </location>
</feature>
<feature type="transmembrane region" description="Helical" evidence="8">
    <location>
        <begin position="147"/>
        <end position="169"/>
    </location>
</feature>
<feature type="transmembrane region" description="Helical" evidence="8">
    <location>
        <begin position="482"/>
        <end position="503"/>
    </location>
</feature>
<name>A0A3P8K734_RAOTE</name>
<proteinExistence type="inferred from homology"/>
<dbReference type="PANTHER" id="PTHR43357:SF3">
    <property type="entry name" value="FE(3+)-TRANSPORT SYSTEM PERMEASE PROTEIN FBPB 2"/>
    <property type="match status" value="1"/>
</dbReference>
<evidence type="ECO:0000256" key="2">
    <source>
        <dbReference type="ARBA" id="ARBA00022448"/>
    </source>
</evidence>
<comment type="similarity">
    <text evidence="8">Belongs to the binding-protein-dependent transport system permease family.</text>
</comment>
<dbReference type="KEGG" id="rtg:NCTC13098_00829"/>
<gene>
    <name evidence="10" type="primary">potH_1</name>
    <name evidence="10" type="ORF">NCTC13098_00829</name>
</gene>
<feature type="transmembrane region" description="Helical" evidence="8">
    <location>
        <begin position="307"/>
        <end position="329"/>
    </location>
</feature>
<keyword evidence="3" id="KW-1003">Cell membrane</keyword>
<evidence type="ECO:0000313" key="11">
    <source>
        <dbReference type="Proteomes" id="UP000274346"/>
    </source>
</evidence>
<dbReference type="EMBL" id="LR131271">
    <property type="protein sequence ID" value="VDR24535.1"/>
    <property type="molecule type" value="Genomic_DNA"/>
</dbReference>
<reference evidence="10 11" key="1">
    <citation type="submission" date="2018-12" db="EMBL/GenBank/DDBJ databases">
        <authorList>
            <consortium name="Pathogen Informatics"/>
        </authorList>
    </citation>
    <scope>NUCLEOTIDE SEQUENCE [LARGE SCALE GENOMIC DNA]</scope>
    <source>
        <strain evidence="10 11">NCTC13098</strain>
    </source>
</reference>
<feature type="transmembrane region" description="Helical" evidence="8">
    <location>
        <begin position="398"/>
        <end position="420"/>
    </location>
</feature>
<keyword evidence="5 8" id="KW-0812">Transmembrane</keyword>
<feature type="domain" description="ABC transmembrane type-1" evidence="9">
    <location>
        <begin position="360"/>
        <end position="554"/>
    </location>
</feature>
<feature type="transmembrane region" description="Helical" evidence="8">
    <location>
        <begin position="364"/>
        <end position="386"/>
    </location>
</feature>
<dbReference type="Proteomes" id="UP000274346">
    <property type="component" value="Chromosome"/>
</dbReference>
<evidence type="ECO:0000256" key="6">
    <source>
        <dbReference type="ARBA" id="ARBA00022989"/>
    </source>
</evidence>
<feature type="transmembrane region" description="Helical" evidence="8">
    <location>
        <begin position="253"/>
        <end position="275"/>
    </location>
</feature>
<organism evidence="10 11">
    <name type="scientific">Raoultella terrigena</name>
    <name type="common">Klebsiella terrigena</name>
    <dbReference type="NCBI Taxonomy" id="577"/>
    <lineage>
        <taxon>Bacteria</taxon>
        <taxon>Pseudomonadati</taxon>
        <taxon>Pseudomonadota</taxon>
        <taxon>Gammaproteobacteria</taxon>
        <taxon>Enterobacterales</taxon>
        <taxon>Enterobacteriaceae</taxon>
        <taxon>Klebsiella/Raoultella group</taxon>
        <taxon>Raoultella</taxon>
    </lineage>
</organism>
<feature type="transmembrane region" description="Helical" evidence="8">
    <location>
        <begin position="534"/>
        <end position="554"/>
    </location>
</feature>
<dbReference type="GO" id="GO:0005886">
    <property type="term" value="C:plasma membrane"/>
    <property type="evidence" value="ECO:0007669"/>
    <property type="project" value="UniProtKB-SubCell"/>
</dbReference>
<dbReference type="AlphaFoldDB" id="A0A3P8K734"/>
<dbReference type="PANTHER" id="PTHR43357">
    <property type="entry name" value="INNER MEMBRANE ABC TRANSPORTER PERMEASE PROTEIN YDCV"/>
    <property type="match status" value="1"/>
</dbReference>
<evidence type="ECO:0000313" key="10">
    <source>
        <dbReference type="EMBL" id="VDR24535.1"/>
    </source>
</evidence>
<keyword evidence="6 8" id="KW-1133">Transmembrane helix</keyword>
<dbReference type="InterPro" id="IPR035906">
    <property type="entry name" value="MetI-like_sf"/>
</dbReference>
<feature type="transmembrane region" description="Helical" evidence="8">
    <location>
        <begin position="426"/>
        <end position="447"/>
    </location>
</feature>
<keyword evidence="2 8" id="KW-0813">Transport</keyword>
<keyword evidence="7 8" id="KW-0472">Membrane</keyword>
<accession>A0A3P8K734</accession>
<feature type="transmembrane region" description="Helical" evidence="8">
    <location>
        <begin position="101"/>
        <end position="122"/>
    </location>
</feature>
<comment type="subcellular location">
    <subcellularLocation>
        <location evidence="1">Cell inner membrane</location>
        <topology evidence="1">Multi-pass membrane protein</topology>
    </subcellularLocation>
    <subcellularLocation>
        <location evidence="8">Cell membrane</location>
        <topology evidence="8">Multi-pass membrane protein</topology>
    </subcellularLocation>
</comment>
<dbReference type="SUPFAM" id="SSF161098">
    <property type="entry name" value="MetI-like"/>
    <property type="match status" value="2"/>
</dbReference>
<evidence type="ECO:0000256" key="3">
    <source>
        <dbReference type="ARBA" id="ARBA00022475"/>
    </source>
</evidence>
<sequence>MSDMTLRQNAGGSSLKGLLWLLLCLVALVSLLPSLRLLIAALLDWRQGSDSSLWRVLSNPATWSALYNSLYTSGLGTLISLLLGSLFAFCLALTNIRFKPVWVFLFMLPMMIPPQVTALSWLQLLGPSSILLNSIGLAPGFGSANPLYSAEGIALLLGIQHAPLVFLALRTQLQCLPKEHIEAARLNGASLWRVFFDIVLPLCRTALWGGAAIAFVSALGNFGIPAMLGIPISLFVLPVYIYQTLSSFGPSMLNEVAALSVLMGVLAIGIVVVQGHMQRRYALPLIGMAGRGLGFSLGKWRLATEALLGVVLFAILVAPLLALIATSLVPTLGVPLNGETLTFAAWRGVVDAQSATWRALSNSMLLSISAAAVLMLLSLPLAWLLVRHPSRPLRWLHNLIDIPYTLPGVVLAIACILLFARPLPLLNISLIGTLTIIFFAYLARFLTVCLKPVHNSMLQLDPAMEEAASLAGANVSQRLRHIVLPLMAPAAFAGALLVFLSAVNELTVSALLWSAGKETLGVMIFNLDESGDKVLASAVSVLVVALVAVVMMLLSALGRYLPKGVIPWQN</sequence>
<evidence type="ECO:0000259" key="9">
    <source>
        <dbReference type="PROSITE" id="PS50928"/>
    </source>
</evidence>
<evidence type="ECO:0000256" key="1">
    <source>
        <dbReference type="ARBA" id="ARBA00004429"/>
    </source>
</evidence>
<evidence type="ECO:0000256" key="5">
    <source>
        <dbReference type="ARBA" id="ARBA00022692"/>
    </source>
</evidence>
<feature type="transmembrane region" description="Helical" evidence="8">
    <location>
        <begin position="222"/>
        <end position="241"/>
    </location>
</feature>
<evidence type="ECO:0000256" key="7">
    <source>
        <dbReference type="ARBA" id="ARBA00023136"/>
    </source>
</evidence>
<feature type="domain" description="ABC transmembrane type-1" evidence="9">
    <location>
        <begin position="66"/>
        <end position="274"/>
    </location>
</feature>
<protein>
    <submittedName>
        <fullName evidence="10">Putrescine transport system permease protein PotH</fullName>
    </submittedName>
</protein>
<dbReference type="PROSITE" id="PS50928">
    <property type="entry name" value="ABC_TM1"/>
    <property type="match status" value="2"/>
</dbReference>
<dbReference type="InterPro" id="IPR000515">
    <property type="entry name" value="MetI-like"/>
</dbReference>
<dbReference type="Gene3D" id="1.10.3720.10">
    <property type="entry name" value="MetI-like"/>
    <property type="match status" value="2"/>
</dbReference>
<keyword evidence="4" id="KW-0997">Cell inner membrane</keyword>
<dbReference type="Pfam" id="PF00528">
    <property type="entry name" value="BPD_transp_1"/>
    <property type="match status" value="2"/>
</dbReference>
<dbReference type="CDD" id="cd06261">
    <property type="entry name" value="TM_PBP2"/>
    <property type="match status" value="2"/>
</dbReference>
<dbReference type="GO" id="GO:0055085">
    <property type="term" value="P:transmembrane transport"/>
    <property type="evidence" value="ECO:0007669"/>
    <property type="project" value="InterPro"/>
</dbReference>
<evidence type="ECO:0000256" key="8">
    <source>
        <dbReference type="RuleBase" id="RU363032"/>
    </source>
</evidence>